<dbReference type="SUPFAM" id="SSF161098">
    <property type="entry name" value="MetI-like"/>
    <property type="match status" value="1"/>
</dbReference>
<dbReference type="Pfam" id="PF00528">
    <property type="entry name" value="BPD_transp_1"/>
    <property type="match status" value="1"/>
</dbReference>
<protein>
    <submittedName>
        <fullName evidence="9">Sugar ABC transporter permease</fullName>
    </submittedName>
</protein>
<keyword evidence="10" id="KW-1185">Reference proteome</keyword>
<dbReference type="EMBL" id="VDCQ01000007">
    <property type="protein sequence ID" value="TNJ66965.1"/>
    <property type="molecule type" value="Genomic_DNA"/>
</dbReference>
<dbReference type="OrthoDB" id="9785836at2"/>
<comment type="subcellular location">
    <subcellularLocation>
        <location evidence="1 7">Cell membrane</location>
        <topology evidence="1 7">Multi-pass membrane protein</topology>
    </subcellularLocation>
</comment>
<feature type="transmembrane region" description="Helical" evidence="7">
    <location>
        <begin position="139"/>
        <end position="164"/>
    </location>
</feature>
<evidence type="ECO:0000256" key="6">
    <source>
        <dbReference type="ARBA" id="ARBA00023136"/>
    </source>
</evidence>
<keyword evidence="6 7" id="KW-0472">Membrane</keyword>
<feature type="transmembrane region" description="Helical" evidence="7">
    <location>
        <begin position="99"/>
        <end position="118"/>
    </location>
</feature>
<gene>
    <name evidence="9" type="ORF">FE784_07115</name>
</gene>
<dbReference type="InterPro" id="IPR050809">
    <property type="entry name" value="UgpAE/MalFG_permease"/>
</dbReference>
<evidence type="ECO:0000256" key="1">
    <source>
        <dbReference type="ARBA" id="ARBA00004651"/>
    </source>
</evidence>
<evidence type="ECO:0000256" key="4">
    <source>
        <dbReference type="ARBA" id="ARBA00022692"/>
    </source>
</evidence>
<organism evidence="9 10">
    <name type="scientific">Paenibacillus hemerocallicola</name>
    <dbReference type="NCBI Taxonomy" id="1172614"/>
    <lineage>
        <taxon>Bacteria</taxon>
        <taxon>Bacillati</taxon>
        <taxon>Bacillota</taxon>
        <taxon>Bacilli</taxon>
        <taxon>Bacillales</taxon>
        <taxon>Paenibacillaceae</taxon>
        <taxon>Paenibacillus</taxon>
    </lineage>
</organism>
<dbReference type="Gene3D" id="1.10.3720.10">
    <property type="entry name" value="MetI-like"/>
    <property type="match status" value="1"/>
</dbReference>
<dbReference type="Proteomes" id="UP000307943">
    <property type="component" value="Unassembled WGS sequence"/>
</dbReference>
<feature type="transmembrane region" description="Helical" evidence="7">
    <location>
        <begin position="32"/>
        <end position="51"/>
    </location>
</feature>
<evidence type="ECO:0000256" key="5">
    <source>
        <dbReference type="ARBA" id="ARBA00022989"/>
    </source>
</evidence>
<evidence type="ECO:0000256" key="7">
    <source>
        <dbReference type="RuleBase" id="RU363032"/>
    </source>
</evidence>
<dbReference type="PROSITE" id="PS50928">
    <property type="entry name" value="ABC_TM1"/>
    <property type="match status" value="1"/>
</dbReference>
<dbReference type="InterPro" id="IPR000515">
    <property type="entry name" value="MetI-like"/>
</dbReference>
<comment type="similarity">
    <text evidence="7">Belongs to the binding-protein-dependent transport system permease family.</text>
</comment>
<feature type="transmembrane region" description="Helical" evidence="7">
    <location>
        <begin position="287"/>
        <end position="308"/>
    </location>
</feature>
<dbReference type="PANTHER" id="PTHR43227">
    <property type="entry name" value="BLL4140 PROTEIN"/>
    <property type="match status" value="1"/>
</dbReference>
<dbReference type="GO" id="GO:0055085">
    <property type="term" value="P:transmembrane transport"/>
    <property type="evidence" value="ECO:0007669"/>
    <property type="project" value="InterPro"/>
</dbReference>
<keyword evidence="3" id="KW-1003">Cell membrane</keyword>
<evidence type="ECO:0000256" key="2">
    <source>
        <dbReference type="ARBA" id="ARBA00022448"/>
    </source>
</evidence>
<dbReference type="CDD" id="cd06261">
    <property type="entry name" value="TM_PBP2"/>
    <property type="match status" value="1"/>
</dbReference>
<reference evidence="9 10" key="1">
    <citation type="submission" date="2019-05" db="EMBL/GenBank/DDBJ databases">
        <title>We sequenced the genome of Paenibacillus hemerocallicola KCTC 33185 for further insight into its adaptation and study the phylogeny of Paenibacillus.</title>
        <authorList>
            <person name="Narsing Rao M.P."/>
        </authorList>
    </citation>
    <scope>NUCLEOTIDE SEQUENCE [LARGE SCALE GENOMIC DNA]</scope>
    <source>
        <strain evidence="9 10">KCTC 33185</strain>
    </source>
</reference>
<keyword evidence="5 7" id="KW-1133">Transmembrane helix</keyword>
<dbReference type="RefSeq" id="WP_139601450.1">
    <property type="nucleotide sequence ID" value="NZ_VDCQ01000007.1"/>
</dbReference>
<evidence type="ECO:0000313" key="10">
    <source>
        <dbReference type="Proteomes" id="UP000307943"/>
    </source>
</evidence>
<accession>A0A5C4TDI7</accession>
<name>A0A5C4TDI7_9BACL</name>
<dbReference type="PANTHER" id="PTHR43227:SF11">
    <property type="entry name" value="BLL4140 PROTEIN"/>
    <property type="match status" value="1"/>
</dbReference>
<keyword evidence="4 7" id="KW-0812">Transmembrane</keyword>
<comment type="caution">
    <text evidence="9">The sequence shown here is derived from an EMBL/GenBank/DDBJ whole genome shotgun (WGS) entry which is preliminary data.</text>
</comment>
<keyword evidence="2 7" id="KW-0813">Transport</keyword>
<proteinExistence type="inferred from homology"/>
<evidence type="ECO:0000259" key="8">
    <source>
        <dbReference type="PROSITE" id="PS50928"/>
    </source>
</evidence>
<dbReference type="GO" id="GO:0005886">
    <property type="term" value="C:plasma membrane"/>
    <property type="evidence" value="ECO:0007669"/>
    <property type="project" value="UniProtKB-SubCell"/>
</dbReference>
<dbReference type="AlphaFoldDB" id="A0A5C4TDI7"/>
<evidence type="ECO:0000313" key="9">
    <source>
        <dbReference type="EMBL" id="TNJ66965.1"/>
    </source>
</evidence>
<feature type="domain" description="ABC transmembrane type-1" evidence="8">
    <location>
        <begin position="93"/>
        <end position="308"/>
    </location>
</feature>
<feature type="transmembrane region" description="Helical" evidence="7">
    <location>
        <begin position="229"/>
        <end position="255"/>
    </location>
</feature>
<sequence>MQSSTGEIRLRAKKTGKSYVRSKLWRSIKANWDLYAMILPVIVYFIVFEYTPMYGVLIAFKDFVANKGIWGSPWVGFQHFERFLKGYYFGRLLKNTLGISFYQLVVGFPVPIILALCINEVKNKYFKSFVQTVTYAPHFLSTVVLVGMIMIFLSPQNGVVNILLQYVGVGPISFMTESAWFKTIYVFSGVWQNMGWSSIIYLAALAGIDPQLHEAARIDGATRLQRIRHVNLPGIMPTIVVLLMLQIGTIMGIGFEKAFLMQNPLNMEASDIISTYVYRTGIVEGQFSFSTAVGLFNSFINLFLLVVANSAVRRLNHTGLW</sequence>
<dbReference type="InterPro" id="IPR035906">
    <property type="entry name" value="MetI-like_sf"/>
</dbReference>
<evidence type="ECO:0000256" key="3">
    <source>
        <dbReference type="ARBA" id="ARBA00022475"/>
    </source>
</evidence>